<name>A0A423XK70_9PEZI</name>
<dbReference type="Proteomes" id="UP000285146">
    <property type="component" value="Unassembled WGS sequence"/>
</dbReference>
<dbReference type="EMBL" id="LKEB01000004">
    <property type="protein sequence ID" value="ROW16734.1"/>
    <property type="molecule type" value="Genomic_DNA"/>
</dbReference>
<dbReference type="InterPro" id="IPR002575">
    <property type="entry name" value="Aminoglycoside_PTrfase"/>
</dbReference>
<dbReference type="PANTHER" id="PTHR23020:SF41">
    <property type="entry name" value="AMINOGLYCOSIDE PHOSPHOTRANSFERASE DOMAIN-CONTAINING PROTEIN"/>
    <property type="match status" value="1"/>
</dbReference>
<dbReference type="Pfam" id="PF01636">
    <property type="entry name" value="APH"/>
    <property type="match status" value="1"/>
</dbReference>
<dbReference type="InterPro" id="IPR052961">
    <property type="entry name" value="Oxido-Kinase-like_Enzymes"/>
</dbReference>
<organism evidence="2 3">
    <name type="scientific">Cytospora leucostoma</name>
    <dbReference type="NCBI Taxonomy" id="1230097"/>
    <lineage>
        <taxon>Eukaryota</taxon>
        <taxon>Fungi</taxon>
        <taxon>Dikarya</taxon>
        <taxon>Ascomycota</taxon>
        <taxon>Pezizomycotina</taxon>
        <taxon>Sordariomycetes</taxon>
        <taxon>Sordariomycetidae</taxon>
        <taxon>Diaporthales</taxon>
        <taxon>Cytosporaceae</taxon>
        <taxon>Cytospora</taxon>
    </lineage>
</organism>
<gene>
    <name evidence="2" type="ORF">VPNG_01457</name>
</gene>
<sequence>MPSQPDIEQVAENLLATRNLRLVSYKTLQSLWAGYGSICRLQTASKDGKAPGISVILKYISPPHSSPSDPDEGHLRKILSYQVEQNFYTHLAPQMPPDIAVASCLASANTRPVASASSPEVTTAMVLSDLRETFPVAGEKRGALTETQVHSALGWLARFHGFWWKRVGEFDRSKLIRAPLEHFGEHGDAVIEEDGADARVWLNGGYTYLATRLGEYASLKEEGEDSEWAEALCEPLEGQELTVAQLVARFLTPSSDLGVVNDGGVSRYETLIHGDVKSENLFTNEQGTKVAFYDFQYVGLGLGVCDLAKLFTCSVPAALLGFDRRDGDVIPMLEGEERLLRAYMEELQRASGLTYSWEVLTRHWETALVDWLRFQASWGFWGNTDWLEGRVRSILTDKGWKTWLLASAT</sequence>
<dbReference type="OrthoDB" id="411145at2759"/>
<dbReference type="PANTHER" id="PTHR23020">
    <property type="entry name" value="UNCHARACTERIZED NUCLEAR HORMONE RECEPTOR-RELATED"/>
    <property type="match status" value="1"/>
</dbReference>
<dbReference type="Gene3D" id="3.90.1200.10">
    <property type="match status" value="1"/>
</dbReference>
<keyword evidence="3" id="KW-1185">Reference proteome</keyword>
<feature type="domain" description="Aminoglycoside phosphotransferase" evidence="1">
    <location>
        <begin position="260"/>
        <end position="312"/>
    </location>
</feature>
<evidence type="ECO:0000313" key="3">
    <source>
        <dbReference type="Proteomes" id="UP000285146"/>
    </source>
</evidence>
<comment type="caution">
    <text evidence="2">The sequence shown here is derived from an EMBL/GenBank/DDBJ whole genome shotgun (WGS) entry which is preliminary data.</text>
</comment>
<reference evidence="2 3" key="1">
    <citation type="submission" date="2015-09" db="EMBL/GenBank/DDBJ databases">
        <title>Host preference determinants of Valsa canker pathogens revealed by comparative genomics.</title>
        <authorList>
            <person name="Yin Z."/>
            <person name="Huang L."/>
        </authorList>
    </citation>
    <scope>NUCLEOTIDE SEQUENCE [LARGE SCALE GENOMIC DNA]</scope>
    <source>
        <strain evidence="2 3">SXYLt</strain>
    </source>
</reference>
<accession>A0A423XK70</accession>
<proteinExistence type="predicted"/>
<evidence type="ECO:0000259" key="1">
    <source>
        <dbReference type="Pfam" id="PF01636"/>
    </source>
</evidence>
<dbReference type="AlphaFoldDB" id="A0A423XK70"/>
<dbReference type="SUPFAM" id="SSF56112">
    <property type="entry name" value="Protein kinase-like (PK-like)"/>
    <property type="match status" value="1"/>
</dbReference>
<dbReference type="InterPro" id="IPR011009">
    <property type="entry name" value="Kinase-like_dom_sf"/>
</dbReference>
<dbReference type="InParanoid" id="A0A423XK70"/>
<evidence type="ECO:0000313" key="2">
    <source>
        <dbReference type="EMBL" id="ROW16734.1"/>
    </source>
</evidence>
<protein>
    <recommendedName>
        <fullName evidence="1">Aminoglycoside phosphotransferase domain-containing protein</fullName>
    </recommendedName>
</protein>